<dbReference type="GO" id="GO:0015074">
    <property type="term" value="P:DNA integration"/>
    <property type="evidence" value="ECO:0007669"/>
    <property type="project" value="InterPro"/>
</dbReference>
<keyword evidence="3" id="KW-1185">Reference proteome</keyword>
<comment type="caution">
    <text evidence="2">The sequence shown here is derived from an EMBL/GenBank/DDBJ whole genome shotgun (WGS) entry which is preliminary data.</text>
</comment>
<dbReference type="Pfam" id="PF13683">
    <property type="entry name" value="rve_3"/>
    <property type="match status" value="1"/>
</dbReference>
<evidence type="ECO:0000313" key="2">
    <source>
        <dbReference type="EMBL" id="PUZ24946.1"/>
    </source>
</evidence>
<accession>A0A2T7BF78</accession>
<evidence type="ECO:0000313" key="3">
    <source>
        <dbReference type="Proteomes" id="UP000244450"/>
    </source>
</evidence>
<dbReference type="OrthoDB" id="930609at2"/>
<name>A0A2T7BF78_9BACT</name>
<dbReference type="EMBL" id="QCYK01000002">
    <property type="protein sequence ID" value="PUZ24946.1"/>
    <property type="molecule type" value="Genomic_DNA"/>
</dbReference>
<dbReference type="RefSeq" id="WP_108686783.1">
    <property type="nucleotide sequence ID" value="NZ_QCYK01000002.1"/>
</dbReference>
<dbReference type="SUPFAM" id="SSF53098">
    <property type="entry name" value="Ribonuclease H-like"/>
    <property type="match status" value="1"/>
</dbReference>
<dbReference type="PANTHER" id="PTHR47515">
    <property type="entry name" value="LOW CALCIUM RESPONSE LOCUS PROTEIN T"/>
    <property type="match status" value="1"/>
</dbReference>
<dbReference type="AlphaFoldDB" id="A0A2T7BF78"/>
<feature type="domain" description="Integrase catalytic" evidence="1">
    <location>
        <begin position="1"/>
        <end position="54"/>
    </location>
</feature>
<organism evidence="2 3">
    <name type="scientific">Chitinophaga parva</name>
    <dbReference type="NCBI Taxonomy" id="2169414"/>
    <lineage>
        <taxon>Bacteria</taxon>
        <taxon>Pseudomonadati</taxon>
        <taxon>Bacteroidota</taxon>
        <taxon>Chitinophagia</taxon>
        <taxon>Chitinophagales</taxon>
        <taxon>Chitinophagaceae</taxon>
        <taxon>Chitinophaga</taxon>
    </lineage>
</organism>
<dbReference type="InterPro" id="IPR012337">
    <property type="entry name" value="RNaseH-like_sf"/>
</dbReference>
<dbReference type="Proteomes" id="UP000244450">
    <property type="component" value="Unassembled WGS sequence"/>
</dbReference>
<evidence type="ECO:0000259" key="1">
    <source>
        <dbReference type="Pfam" id="PF13683"/>
    </source>
</evidence>
<protein>
    <recommendedName>
        <fullName evidence="1">Integrase catalytic domain-containing protein</fullName>
    </recommendedName>
</protein>
<sequence>MQNGYIVRFKGSYRKEILEAYIFFELYEVRQLTHDWIQEYNSGRPHEGLGNATPLELSK</sequence>
<dbReference type="InterPro" id="IPR001584">
    <property type="entry name" value="Integrase_cat-core"/>
</dbReference>
<gene>
    <name evidence="2" type="ORF">DCC81_11555</name>
</gene>
<reference evidence="2 3" key="1">
    <citation type="submission" date="2018-04" db="EMBL/GenBank/DDBJ databases">
        <title>Chitinophaga fuyangensis sp. nov., isolated from soil in a chemical factory.</title>
        <authorList>
            <person name="Chen K."/>
        </authorList>
    </citation>
    <scope>NUCLEOTIDE SEQUENCE [LARGE SCALE GENOMIC DNA]</scope>
    <source>
        <strain evidence="2 3">LY-1</strain>
    </source>
</reference>
<dbReference type="PANTHER" id="PTHR47515:SF3">
    <property type="entry name" value="INTEGRASE CORE DOMAIN PROTEIN"/>
    <property type="match status" value="1"/>
</dbReference>
<proteinExistence type="predicted"/>